<comment type="cofactor">
    <cofactor evidence="14">
        <name>Mg(2+)</name>
        <dbReference type="ChEBI" id="CHEBI:18420"/>
    </cofactor>
    <text evidence="14">Binds 1 Mg(2+) ion.</text>
</comment>
<dbReference type="GO" id="GO:0098552">
    <property type="term" value="C:side of membrane"/>
    <property type="evidence" value="ECO:0007669"/>
    <property type="project" value="UniProtKB-KW"/>
</dbReference>
<feature type="binding site" evidence="14">
    <location>
        <position position="359"/>
    </location>
    <ligand>
        <name>Zn(2+)</name>
        <dbReference type="ChEBI" id="CHEBI:29105"/>
        <label>2</label>
    </ligand>
</feature>
<protein>
    <recommendedName>
        <fullName evidence="3 16">Alkaline phosphatase</fullName>
        <ecNumber evidence="3 16">3.1.3.1</ecNumber>
    </recommendedName>
</protein>
<feature type="signal peptide" evidence="17">
    <location>
        <begin position="1"/>
        <end position="23"/>
    </location>
</feature>
<dbReference type="GO" id="GO:0005886">
    <property type="term" value="C:plasma membrane"/>
    <property type="evidence" value="ECO:0007669"/>
    <property type="project" value="UniProtKB-SubCell"/>
</dbReference>
<dbReference type="InterPro" id="IPR017850">
    <property type="entry name" value="Alkaline_phosphatase_core_sf"/>
</dbReference>
<comment type="subcellular location">
    <subcellularLocation>
        <location evidence="1">Cell membrane</location>
        <topology evidence="1">Lipid-anchor</topology>
        <topology evidence="1">GPI-anchor</topology>
    </subcellularLocation>
</comment>
<dbReference type="PANTHER" id="PTHR11596:SF91">
    <property type="entry name" value="ALKALINE PHOSPHATASE-RELATED"/>
    <property type="match status" value="1"/>
</dbReference>
<evidence type="ECO:0000256" key="6">
    <source>
        <dbReference type="ARBA" id="ARBA00022723"/>
    </source>
</evidence>
<keyword evidence="19" id="KW-1185">Reference proteome</keyword>
<evidence type="ECO:0000256" key="14">
    <source>
        <dbReference type="PIRSR" id="PIRSR601952-2"/>
    </source>
</evidence>
<dbReference type="PRINTS" id="PR00113">
    <property type="entry name" value="ALKPHPHTASE"/>
</dbReference>
<feature type="binding site" evidence="14">
    <location>
        <position position="79"/>
    </location>
    <ligand>
        <name>Zn(2+)</name>
        <dbReference type="ChEBI" id="CHEBI:29105"/>
        <label>2</label>
    </ligand>
</feature>
<name>A0A9P0AG23_BEMTA</name>
<evidence type="ECO:0000256" key="17">
    <source>
        <dbReference type="SAM" id="SignalP"/>
    </source>
</evidence>
<dbReference type="InterPro" id="IPR001952">
    <property type="entry name" value="Alkaline_phosphatase"/>
</dbReference>
<keyword evidence="4" id="KW-1003">Cell membrane</keyword>
<dbReference type="SUPFAM" id="SSF53649">
    <property type="entry name" value="Alkaline phosphatase-like"/>
    <property type="match status" value="1"/>
</dbReference>
<evidence type="ECO:0000313" key="19">
    <source>
        <dbReference type="Proteomes" id="UP001152759"/>
    </source>
</evidence>
<evidence type="ECO:0000256" key="7">
    <source>
        <dbReference type="ARBA" id="ARBA00022801"/>
    </source>
</evidence>
<accession>A0A9P0AG23</accession>
<feature type="binding site" evidence="14">
    <location>
        <position position="400"/>
    </location>
    <ligand>
        <name>Zn(2+)</name>
        <dbReference type="ChEBI" id="CHEBI:29105"/>
        <label>2</label>
    </ligand>
</feature>
<proteinExistence type="inferred from homology"/>
<feature type="binding site" evidence="14">
    <location>
        <position position="192"/>
    </location>
    <ligand>
        <name>Mg(2+)</name>
        <dbReference type="ChEBI" id="CHEBI:18420"/>
    </ligand>
</feature>
<keyword evidence="7 16" id="KW-0378">Hydrolase</keyword>
<keyword evidence="12" id="KW-0449">Lipoprotein</keyword>
<reference evidence="18" key="1">
    <citation type="submission" date="2021-12" db="EMBL/GenBank/DDBJ databases">
        <authorList>
            <person name="King R."/>
        </authorList>
    </citation>
    <scope>NUCLEOTIDE SEQUENCE</scope>
</reference>
<feature type="binding site" evidence="14">
    <location>
        <position position="363"/>
    </location>
    <ligand>
        <name>Zn(2+)</name>
        <dbReference type="ChEBI" id="CHEBI:29105"/>
        <label>2</label>
    </ligand>
</feature>
<keyword evidence="8 14" id="KW-0862">Zinc</keyword>
<feature type="chain" id="PRO_5040348390" description="Alkaline phosphatase" evidence="17">
    <location>
        <begin position="24"/>
        <end position="564"/>
    </location>
</feature>
<feature type="active site" description="Phosphoserine intermediate" evidence="13">
    <location>
        <position position="129"/>
    </location>
</feature>
<feature type="binding site" evidence="14">
    <location>
        <position position="194"/>
    </location>
    <ligand>
        <name>Mg(2+)</name>
        <dbReference type="ChEBI" id="CHEBI:18420"/>
    </ligand>
</feature>
<evidence type="ECO:0000256" key="5">
    <source>
        <dbReference type="ARBA" id="ARBA00022622"/>
    </source>
</evidence>
<keyword evidence="6 14" id="KW-0479">Metal-binding</keyword>
<keyword evidence="10" id="KW-0472">Membrane</keyword>
<dbReference type="SMART" id="SM00098">
    <property type="entry name" value="alkPPc"/>
    <property type="match status" value="1"/>
</dbReference>
<feature type="binding site" evidence="14">
    <location>
        <position position="79"/>
    </location>
    <ligand>
        <name>Mg(2+)</name>
        <dbReference type="ChEBI" id="CHEBI:18420"/>
    </ligand>
</feature>
<dbReference type="Proteomes" id="UP001152759">
    <property type="component" value="Chromosome 6"/>
</dbReference>
<evidence type="ECO:0000256" key="16">
    <source>
        <dbReference type="RuleBase" id="RU003947"/>
    </source>
</evidence>
<evidence type="ECO:0000256" key="4">
    <source>
        <dbReference type="ARBA" id="ARBA00022475"/>
    </source>
</evidence>
<dbReference type="GO" id="GO:0046872">
    <property type="term" value="F:metal ion binding"/>
    <property type="evidence" value="ECO:0007669"/>
    <property type="project" value="UniProtKB-KW"/>
</dbReference>
<evidence type="ECO:0000256" key="12">
    <source>
        <dbReference type="ARBA" id="ARBA00023288"/>
    </source>
</evidence>
<evidence type="ECO:0000256" key="10">
    <source>
        <dbReference type="ARBA" id="ARBA00023136"/>
    </source>
</evidence>
<evidence type="ECO:0000256" key="8">
    <source>
        <dbReference type="ARBA" id="ARBA00022833"/>
    </source>
</evidence>
<keyword evidence="9 14" id="KW-0460">Magnesium</keyword>
<keyword evidence="11" id="KW-0325">Glycoprotein</keyword>
<evidence type="ECO:0000256" key="9">
    <source>
        <dbReference type="ARBA" id="ARBA00022842"/>
    </source>
</evidence>
<comment type="similarity">
    <text evidence="2 15">Belongs to the alkaline phosphatase family.</text>
</comment>
<comment type="cofactor">
    <cofactor evidence="14">
        <name>Zn(2+)</name>
        <dbReference type="ChEBI" id="CHEBI:29105"/>
    </cofactor>
    <text evidence="14">Binds 2 Zn(2+) ions.</text>
</comment>
<comment type="catalytic activity">
    <reaction evidence="16">
        <text>a phosphate monoester + H2O = an alcohol + phosphate</text>
        <dbReference type="Rhea" id="RHEA:15017"/>
        <dbReference type="ChEBI" id="CHEBI:15377"/>
        <dbReference type="ChEBI" id="CHEBI:30879"/>
        <dbReference type="ChEBI" id="CHEBI:43474"/>
        <dbReference type="ChEBI" id="CHEBI:67140"/>
        <dbReference type="EC" id="3.1.3.1"/>
    </reaction>
</comment>
<dbReference type="EMBL" id="OU963867">
    <property type="protein sequence ID" value="CAH0392082.1"/>
    <property type="molecule type" value="Genomic_DNA"/>
</dbReference>
<gene>
    <name evidence="18" type="ORF">BEMITA_LOCUS10639</name>
</gene>
<evidence type="ECO:0000256" key="15">
    <source>
        <dbReference type="RuleBase" id="RU003946"/>
    </source>
</evidence>
<feature type="binding site" evidence="14">
    <location>
        <position position="401"/>
    </location>
    <ligand>
        <name>Zn(2+)</name>
        <dbReference type="ChEBI" id="CHEBI:29105"/>
        <label>2</label>
    </ligand>
</feature>
<evidence type="ECO:0000256" key="1">
    <source>
        <dbReference type="ARBA" id="ARBA00004609"/>
    </source>
</evidence>
<evidence type="ECO:0000256" key="3">
    <source>
        <dbReference type="ARBA" id="ARBA00012647"/>
    </source>
</evidence>
<evidence type="ECO:0000256" key="2">
    <source>
        <dbReference type="ARBA" id="ARBA00005984"/>
    </source>
</evidence>
<organism evidence="18 19">
    <name type="scientific">Bemisia tabaci</name>
    <name type="common">Sweetpotato whitefly</name>
    <name type="synonym">Aleurodes tabaci</name>
    <dbReference type="NCBI Taxonomy" id="7038"/>
    <lineage>
        <taxon>Eukaryota</taxon>
        <taxon>Metazoa</taxon>
        <taxon>Ecdysozoa</taxon>
        <taxon>Arthropoda</taxon>
        <taxon>Hexapoda</taxon>
        <taxon>Insecta</taxon>
        <taxon>Pterygota</taxon>
        <taxon>Neoptera</taxon>
        <taxon>Paraneoptera</taxon>
        <taxon>Hemiptera</taxon>
        <taxon>Sternorrhyncha</taxon>
        <taxon>Aleyrodoidea</taxon>
        <taxon>Aleyrodidae</taxon>
        <taxon>Aleyrodinae</taxon>
        <taxon>Bemisia</taxon>
    </lineage>
</organism>
<evidence type="ECO:0000313" key="18">
    <source>
        <dbReference type="EMBL" id="CAH0392082.1"/>
    </source>
</evidence>
<feature type="binding site" evidence="14">
    <location>
        <position position="354"/>
    </location>
    <ligand>
        <name>Mg(2+)</name>
        <dbReference type="ChEBI" id="CHEBI:18420"/>
    </ligand>
</feature>
<sequence length="564" mass="61835">MGSEATLLLCLFLVADLDTATYAQPGNSRVGKVPLKPSHYLTENDNQYWLDSALAAMQQKLDTDPIRGTAKNVIMFLGDGMSVPTVTAARIYAGQLAKKKGESSSLAWERFPYLGLAKTYCVDKQVADSACTATAYLNGVKNNYATIGVNAKVKRKDCAGSKDAANRTASILKWAQDAGKATGVITTTRVTHASPAGTYAHTSERDWESDFDIANDTEVKGVDCHDIAKQLILDDPGRNIKVIMGGGRRKFLPNTVRDPEGQGLGQRLDNQNLIRRWEQDKSERGSKPQFVFNRQQLLDLNILETDYLLGLFEASHMRYHLEADPTTEPTLAEMTEAAVKLLKKEKNGFFLFVEGGLIDKAHHENWAQMALDEAHEMSKAVETAVRLTQESDTLIVVTADHAHTMSMSGYPARGNDILAATEKSDVDNKLYATLSYANGMGYREAVLVKDADGKDACTRFDLANDLPDRKKPRYRFPSMFPNIDETHGGDDVAVYARGPWAHLLTGSHEQHLIPVVMAYSAGIGPAASMPHASAAAHLRTSPAVVWGLSLSLVLILYSREFPLS</sequence>
<dbReference type="CDD" id="cd16012">
    <property type="entry name" value="ALP"/>
    <property type="match status" value="1"/>
</dbReference>
<dbReference type="Gene3D" id="3.40.720.10">
    <property type="entry name" value="Alkaline Phosphatase, subunit A"/>
    <property type="match status" value="1"/>
</dbReference>
<dbReference type="AlphaFoldDB" id="A0A9P0AG23"/>
<dbReference type="PROSITE" id="PS00123">
    <property type="entry name" value="ALKALINE_PHOSPHATASE"/>
    <property type="match status" value="1"/>
</dbReference>
<feature type="binding site" evidence="14">
    <location>
        <position position="487"/>
    </location>
    <ligand>
        <name>Zn(2+)</name>
        <dbReference type="ChEBI" id="CHEBI:29105"/>
        <label>2</label>
    </ligand>
</feature>
<dbReference type="GO" id="GO:0004035">
    <property type="term" value="F:alkaline phosphatase activity"/>
    <property type="evidence" value="ECO:0007669"/>
    <property type="project" value="UniProtKB-EC"/>
</dbReference>
<dbReference type="InterPro" id="IPR018299">
    <property type="entry name" value="Alkaline_phosphatase_AS"/>
</dbReference>
<keyword evidence="5" id="KW-0336">GPI-anchor</keyword>
<dbReference type="Pfam" id="PF00245">
    <property type="entry name" value="Alk_phosphatase"/>
    <property type="match status" value="1"/>
</dbReference>
<dbReference type="EC" id="3.1.3.1" evidence="3 16"/>
<evidence type="ECO:0000256" key="13">
    <source>
        <dbReference type="PIRSR" id="PIRSR601952-1"/>
    </source>
</evidence>
<evidence type="ECO:0000256" key="11">
    <source>
        <dbReference type="ARBA" id="ARBA00023180"/>
    </source>
</evidence>
<dbReference type="PANTHER" id="PTHR11596">
    <property type="entry name" value="ALKALINE PHOSPHATASE"/>
    <property type="match status" value="1"/>
</dbReference>
<dbReference type="FunFam" id="3.40.720.10:FF:000008">
    <property type="entry name" value="Alkaline phosphatase"/>
    <property type="match status" value="1"/>
</dbReference>
<keyword evidence="17" id="KW-0732">Signal</keyword>